<name>A0ABS4G0K5_9CLOT</name>
<comment type="caution">
    <text evidence="1">The sequence shown here is derived from an EMBL/GenBank/DDBJ whole genome shotgun (WGS) entry which is preliminary data.</text>
</comment>
<keyword evidence="2" id="KW-1185">Reference proteome</keyword>
<dbReference type="EMBL" id="JAGGKC010000003">
    <property type="protein sequence ID" value="MBP1918067.1"/>
    <property type="molecule type" value="Genomic_DNA"/>
</dbReference>
<protein>
    <submittedName>
        <fullName evidence="1">Uncharacterized protein</fullName>
    </submittedName>
</protein>
<accession>A0ABS4G0K5</accession>
<reference evidence="1 2" key="1">
    <citation type="submission" date="2021-03" db="EMBL/GenBank/DDBJ databases">
        <title>Genomic Encyclopedia of Type Strains, Phase IV (KMG-IV): sequencing the most valuable type-strain genomes for metagenomic binning, comparative biology and taxonomic classification.</title>
        <authorList>
            <person name="Goeker M."/>
        </authorList>
    </citation>
    <scope>NUCLEOTIDE SEQUENCE [LARGE SCALE GENOMIC DNA]</scope>
    <source>
        <strain evidence="1 2">DSM 6139</strain>
    </source>
</reference>
<sequence>MAKKVPRTEIPFTGLHAVIDEYKETKKEGASLPSFLVRFFTLEYSELLLVLLILLR</sequence>
<evidence type="ECO:0000313" key="2">
    <source>
        <dbReference type="Proteomes" id="UP001519271"/>
    </source>
</evidence>
<dbReference type="Proteomes" id="UP001519271">
    <property type="component" value="Unassembled WGS sequence"/>
</dbReference>
<proteinExistence type="predicted"/>
<organism evidence="1 2">
    <name type="scientific">Youngiibacter multivorans</name>
    <dbReference type="NCBI Taxonomy" id="937251"/>
    <lineage>
        <taxon>Bacteria</taxon>
        <taxon>Bacillati</taxon>
        <taxon>Bacillota</taxon>
        <taxon>Clostridia</taxon>
        <taxon>Eubacteriales</taxon>
        <taxon>Clostridiaceae</taxon>
        <taxon>Youngiibacter</taxon>
    </lineage>
</organism>
<gene>
    <name evidence="1" type="ORF">J2Z34_000538</name>
</gene>
<evidence type="ECO:0000313" key="1">
    <source>
        <dbReference type="EMBL" id="MBP1918067.1"/>
    </source>
</evidence>